<proteinExistence type="predicted"/>
<reference evidence="1" key="1">
    <citation type="submission" date="2021-01" db="EMBL/GenBank/DDBJ databases">
        <title>Modified the classification status of verrucomicrobia.</title>
        <authorList>
            <person name="Feng X."/>
        </authorList>
    </citation>
    <scope>NUCLEOTIDE SEQUENCE</scope>
    <source>
        <strain evidence="1">_KCTC 22039</strain>
    </source>
</reference>
<dbReference type="RefSeq" id="WP_200310998.1">
    <property type="nucleotide sequence ID" value="NZ_JAENIM010000037.1"/>
</dbReference>
<keyword evidence="2" id="KW-1185">Reference proteome</keyword>
<evidence type="ECO:0000313" key="2">
    <source>
        <dbReference type="Proteomes" id="UP000624703"/>
    </source>
</evidence>
<gene>
    <name evidence="1" type="ORF">JIN82_07400</name>
</gene>
<evidence type="ECO:0000313" key="1">
    <source>
        <dbReference type="EMBL" id="MBK1790980.1"/>
    </source>
</evidence>
<sequence>MKVVPTLEGGLKVELEADHDIEVLEMILTDAGQPEVLSAELAELMEASDDWDELMSPELWEMFYGHLAIVGKAVKAAKELGSLHIEKSSGDAWYSALNQARLRLEREYQLHSKGDLVMEDDVSRNAYIRDRFYCTLQTLLLDFVMGLND</sequence>
<dbReference type="InterPro" id="IPR018561">
    <property type="entry name" value="AosR"/>
</dbReference>
<accession>A0A8J7SHS6</accession>
<organism evidence="1 2">
    <name type="scientific">Persicirhabdus sediminis</name>
    <dbReference type="NCBI Taxonomy" id="454144"/>
    <lineage>
        <taxon>Bacteria</taxon>
        <taxon>Pseudomonadati</taxon>
        <taxon>Verrucomicrobiota</taxon>
        <taxon>Verrucomicrobiia</taxon>
        <taxon>Verrucomicrobiales</taxon>
        <taxon>Verrucomicrobiaceae</taxon>
        <taxon>Persicirhabdus</taxon>
    </lineage>
</organism>
<protein>
    <submittedName>
        <fullName evidence="1">Uncharacterized protein</fullName>
    </submittedName>
</protein>
<dbReference type="EMBL" id="JAENIM010000037">
    <property type="protein sequence ID" value="MBK1790980.1"/>
    <property type="molecule type" value="Genomic_DNA"/>
</dbReference>
<name>A0A8J7SHS6_9BACT</name>
<dbReference type="Pfam" id="PF09438">
    <property type="entry name" value="DUF2017"/>
    <property type="match status" value="1"/>
</dbReference>
<comment type="caution">
    <text evidence="1">The sequence shown here is derived from an EMBL/GenBank/DDBJ whole genome shotgun (WGS) entry which is preliminary data.</text>
</comment>
<dbReference type="Proteomes" id="UP000624703">
    <property type="component" value="Unassembled WGS sequence"/>
</dbReference>
<dbReference type="AlphaFoldDB" id="A0A8J7SHS6"/>